<accession>A0A1Q2HMF1</accession>
<gene>
    <name evidence="2" type="ORF">L21SP3_00238</name>
</gene>
<evidence type="ECO:0008006" key="4">
    <source>
        <dbReference type="Google" id="ProtNLM"/>
    </source>
</evidence>
<protein>
    <recommendedName>
        <fullName evidence="4">SNARE associated Golgi protein</fullName>
    </recommendedName>
</protein>
<keyword evidence="1" id="KW-0812">Transmembrane</keyword>
<organism evidence="2 3">
    <name type="scientific">Sedimentisphaera cyanobacteriorum</name>
    <dbReference type="NCBI Taxonomy" id="1940790"/>
    <lineage>
        <taxon>Bacteria</taxon>
        <taxon>Pseudomonadati</taxon>
        <taxon>Planctomycetota</taxon>
        <taxon>Phycisphaerae</taxon>
        <taxon>Sedimentisphaerales</taxon>
        <taxon>Sedimentisphaeraceae</taxon>
        <taxon>Sedimentisphaera</taxon>
    </lineage>
</organism>
<evidence type="ECO:0000313" key="3">
    <source>
        <dbReference type="Proteomes" id="UP000188273"/>
    </source>
</evidence>
<keyword evidence="3" id="KW-1185">Reference proteome</keyword>
<dbReference type="GO" id="GO:0005886">
    <property type="term" value="C:plasma membrane"/>
    <property type="evidence" value="ECO:0007669"/>
    <property type="project" value="TreeGrafter"/>
</dbReference>
<name>A0A1Q2HMF1_9BACT</name>
<dbReference type="KEGG" id="pbu:L21SP3_00238"/>
<dbReference type="AlphaFoldDB" id="A0A1Q2HMF1"/>
<keyword evidence="1" id="KW-1133">Transmembrane helix</keyword>
<dbReference type="PANTHER" id="PTHR42709:SF11">
    <property type="entry name" value="DEDA FAMILY PROTEIN"/>
    <property type="match status" value="1"/>
</dbReference>
<dbReference type="PANTHER" id="PTHR42709">
    <property type="entry name" value="ALKALINE PHOSPHATASE LIKE PROTEIN"/>
    <property type="match status" value="1"/>
</dbReference>
<evidence type="ECO:0000313" key="2">
    <source>
        <dbReference type="EMBL" id="AQQ08461.1"/>
    </source>
</evidence>
<dbReference type="RefSeq" id="WP_123785105.1">
    <property type="nucleotide sequence ID" value="NZ_CP019633.1"/>
</dbReference>
<evidence type="ECO:0000256" key="1">
    <source>
        <dbReference type="SAM" id="Phobius"/>
    </source>
</evidence>
<keyword evidence="1" id="KW-0472">Membrane</keyword>
<dbReference type="InterPro" id="IPR051311">
    <property type="entry name" value="DedA_domain"/>
</dbReference>
<feature type="transmembrane region" description="Helical" evidence="1">
    <location>
        <begin position="39"/>
        <end position="65"/>
    </location>
</feature>
<sequence>MAENAESSVAEGLSKKNIKSWEIHKKLYNWFLKWVETKYGMTVLVLLAFFEPICVPVPADVMVLGMSLAKPKQGIKYGLICSFFSVLGGTTALLAGLLIGDGVIGFFSSIEFMHIGEKTQKALELYEEYDFWAISISALTPVPYMIFSWLGGLAKVSVVKFVLISLVFRTLRFGTEGLLFYLFGEKARDFIEKHFNTATIVVMVLLAGLAFLLKFSGGA</sequence>
<feature type="transmembrane region" description="Helical" evidence="1">
    <location>
        <begin position="77"/>
        <end position="99"/>
    </location>
</feature>
<dbReference type="Proteomes" id="UP000188273">
    <property type="component" value="Chromosome"/>
</dbReference>
<proteinExistence type="predicted"/>
<feature type="transmembrane region" description="Helical" evidence="1">
    <location>
        <begin position="131"/>
        <end position="154"/>
    </location>
</feature>
<dbReference type="STRING" id="1940790.L21SP3_00238"/>
<dbReference type="OrthoDB" id="9789113at2"/>
<dbReference type="EMBL" id="CP019633">
    <property type="protein sequence ID" value="AQQ08461.1"/>
    <property type="molecule type" value="Genomic_DNA"/>
</dbReference>
<feature type="transmembrane region" description="Helical" evidence="1">
    <location>
        <begin position="195"/>
        <end position="213"/>
    </location>
</feature>
<reference evidence="3" key="1">
    <citation type="submission" date="2017-02" db="EMBL/GenBank/DDBJ databases">
        <title>Comparative genomics and description of representatives of a novel lineage of planctomycetes thriving in anoxic sediments.</title>
        <authorList>
            <person name="Spring S."/>
            <person name="Bunk B."/>
            <person name="Sproer C."/>
            <person name="Klenk H.-P."/>
        </authorList>
    </citation>
    <scope>NUCLEOTIDE SEQUENCE [LARGE SCALE GENOMIC DNA]</scope>
    <source>
        <strain evidence="3">L21-RPul-D3</strain>
    </source>
</reference>
<feature type="transmembrane region" description="Helical" evidence="1">
    <location>
        <begin position="161"/>
        <end position="183"/>
    </location>
</feature>